<keyword evidence="2" id="KW-1003">Cell membrane</keyword>
<comment type="subcellular location">
    <subcellularLocation>
        <location evidence="1">Cell membrane</location>
        <topology evidence="1">Multi-pass membrane protein</topology>
    </subcellularLocation>
</comment>
<sequence>MSSRRPYVESPVIMATVRLVAPFVLTYGIFVTLHGASSPGGGFQGGVIAAAVIIMLSFAYGIDLTWEWIDKRVLVGLVGGGVALFGAIALGAVLFGGQFLEVGVYPIPEPDKYGIELVEVGIGMTVAGVVTSLFFTLARGAMPPVGEDGESGRDDEGTAATDGGTFSSEAPGSEETGGDGPVRDGPDAPEGGDRA</sequence>
<comment type="caution">
    <text evidence="9">The sequence shown here is derived from an EMBL/GenBank/DDBJ whole genome shotgun (WGS) entry which is preliminary data.</text>
</comment>
<name>A0ABD5QI10_9EURY</name>
<dbReference type="InterPro" id="IPR007182">
    <property type="entry name" value="MnhB"/>
</dbReference>
<evidence type="ECO:0000256" key="6">
    <source>
        <dbReference type="SAM" id="MobiDB-lite"/>
    </source>
</evidence>
<dbReference type="Proteomes" id="UP001595925">
    <property type="component" value="Unassembled WGS sequence"/>
</dbReference>
<evidence type="ECO:0000313" key="10">
    <source>
        <dbReference type="Proteomes" id="UP001595925"/>
    </source>
</evidence>
<protein>
    <submittedName>
        <fullName evidence="9">MnhB domain-containing protein</fullName>
    </submittedName>
</protein>
<organism evidence="9 10">
    <name type="scientific">Saliphagus infecundisoli</name>
    <dbReference type="NCBI Taxonomy" id="1849069"/>
    <lineage>
        <taxon>Archaea</taxon>
        <taxon>Methanobacteriati</taxon>
        <taxon>Methanobacteriota</taxon>
        <taxon>Stenosarchaea group</taxon>
        <taxon>Halobacteria</taxon>
        <taxon>Halobacteriales</taxon>
        <taxon>Natrialbaceae</taxon>
        <taxon>Saliphagus</taxon>
    </lineage>
</organism>
<keyword evidence="3 7" id="KW-0812">Transmembrane</keyword>
<feature type="transmembrane region" description="Helical" evidence="7">
    <location>
        <begin position="74"/>
        <end position="100"/>
    </location>
</feature>
<dbReference type="GO" id="GO:0005886">
    <property type="term" value="C:plasma membrane"/>
    <property type="evidence" value="ECO:0007669"/>
    <property type="project" value="UniProtKB-SubCell"/>
</dbReference>
<dbReference type="PANTHER" id="PTHR33932:SF4">
    <property type="entry name" value="NA(+)_H(+) ANTIPORTER SUBUNIT B"/>
    <property type="match status" value="1"/>
</dbReference>
<feature type="transmembrane region" description="Helical" evidence="7">
    <location>
        <begin position="42"/>
        <end position="62"/>
    </location>
</feature>
<feature type="region of interest" description="Disordered" evidence="6">
    <location>
        <begin position="144"/>
        <end position="195"/>
    </location>
</feature>
<evidence type="ECO:0000256" key="5">
    <source>
        <dbReference type="ARBA" id="ARBA00023136"/>
    </source>
</evidence>
<evidence type="ECO:0000256" key="4">
    <source>
        <dbReference type="ARBA" id="ARBA00022989"/>
    </source>
</evidence>
<keyword evidence="10" id="KW-1185">Reference proteome</keyword>
<gene>
    <name evidence="9" type="ORF">ACFPFO_17125</name>
</gene>
<dbReference type="InterPro" id="IPR050622">
    <property type="entry name" value="CPA3_antiporter_subunitB"/>
</dbReference>
<dbReference type="EMBL" id="JBHSJG010000048">
    <property type="protein sequence ID" value="MFC4989446.1"/>
    <property type="molecule type" value="Genomic_DNA"/>
</dbReference>
<evidence type="ECO:0000313" key="9">
    <source>
        <dbReference type="EMBL" id="MFC4989446.1"/>
    </source>
</evidence>
<keyword evidence="5 7" id="KW-0472">Membrane</keyword>
<feature type="domain" description="Na+/H+ antiporter MnhB subunit-related protein" evidence="8">
    <location>
        <begin position="13"/>
        <end position="131"/>
    </location>
</feature>
<proteinExistence type="predicted"/>
<evidence type="ECO:0000256" key="1">
    <source>
        <dbReference type="ARBA" id="ARBA00004651"/>
    </source>
</evidence>
<feature type="transmembrane region" description="Helical" evidence="7">
    <location>
        <begin position="12"/>
        <end position="30"/>
    </location>
</feature>
<keyword evidence="4 7" id="KW-1133">Transmembrane helix</keyword>
<dbReference type="AlphaFoldDB" id="A0ABD5QI10"/>
<reference evidence="9 10" key="1">
    <citation type="journal article" date="2019" name="Int. J. Syst. Evol. Microbiol.">
        <title>The Global Catalogue of Microorganisms (GCM) 10K type strain sequencing project: providing services to taxonomists for standard genome sequencing and annotation.</title>
        <authorList>
            <consortium name="The Broad Institute Genomics Platform"/>
            <consortium name="The Broad Institute Genome Sequencing Center for Infectious Disease"/>
            <person name="Wu L."/>
            <person name="Ma J."/>
        </authorList>
    </citation>
    <scope>NUCLEOTIDE SEQUENCE [LARGE SCALE GENOMIC DNA]</scope>
    <source>
        <strain evidence="9 10">CGMCC 1.15824</strain>
    </source>
</reference>
<evidence type="ECO:0000256" key="2">
    <source>
        <dbReference type="ARBA" id="ARBA00022475"/>
    </source>
</evidence>
<evidence type="ECO:0000256" key="3">
    <source>
        <dbReference type="ARBA" id="ARBA00022692"/>
    </source>
</evidence>
<dbReference type="RefSeq" id="WP_224829251.1">
    <property type="nucleotide sequence ID" value="NZ_JAIVEF010000018.1"/>
</dbReference>
<dbReference type="PANTHER" id="PTHR33932">
    <property type="entry name" value="NA(+)/H(+) ANTIPORTER SUBUNIT B"/>
    <property type="match status" value="1"/>
</dbReference>
<feature type="compositionally biased region" description="Basic and acidic residues" evidence="6">
    <location>
        <begin position="181"/>
        <end position="195"/>
    </location>
</feature>
<dbReference type="Pfam" id="PF04039">
    <property type="entry name" value="MnhB"/>
    <property type="match status" value="1"/>
</dbReference>
<feature type="transmembrane region" description="Helical" evidence="7">
    <location>
        <begin position="120"/>
        <end position="138"/>
    </location>
</feature>
<dbReference type="NCBIfam" id="NF009160">
    <property type="entry name" value="PRK12505.1"/>
    <property type="match status" value="1"/>
</dbReference>
<accession>A0ABD5QI10</accession>
<evidence type="ECO:0000256" key="7">
    <source>
        <dbReference type="SAM" id="Phobius"/>
    </source>
</evidence>
<evidence type="ECO:0000259" key="8">
    <source>
        <dbReference type="Pfam" id="PF04039"/>
    </source>
</evidence>